<dbReference type="OMA" id="LATTAHC"/>
<dbReference type="VEuPathDB" id="FungiDB:ASPCADRAFT_407016"/>
<dbReference type="OrthoDB" id="5419608at2759"/>
<name>A0A1R3RIF9_ASPC5</name>
<evidence type="ECO:0000256" key="1">
    <source>
        <dbReference type="SAM" id="SignalP"/>
    </source>
</evidence>
<evidence type="ECO:0000313" key="3">
    <source>
        <dbReference type="Proteomes" id="UP000188318"/>
    </source>
</evidence>
<proteinExistence type="predicted"/>
<reference evidence="3" key="1">
    <citation type="journal article" date="2017" name="Genome Biol.">
        <title>Comparative genomics reveals high biological diversity and specific adaptations in the industrially and medically important fungal genus Aspergillus.</title>
        <authorList>
            <person name="de Vries R.P."/>
            <person name="Riley R."/>
            <person name="Wiebenga A."/>
            <person name="Aguilar-Osorio G."/>
            <person name="Amillis S."/>
            <person name="Uchima C.A."/>
            <person name="Anderluh G."/>
            <person name="Asadollahi M."/>
            <person name="Askin M."/>
            <person name="Barry K."/>
            <person name="Battaglia E."/>
            <person name="Bayram O."/>
            <person name="Benocci T."/>
            <person name="Braus-Stromeyer S.A."/>
            <person name="Caldana C."/>
            <person name="Canovas D."/>
            <person name="Cerqueira G.C."/>
            <person name="Chen F."/>
            <person name="Chen W."/>
            <person name="Choi C."/>
            <person name="Clum A."/>
            <person name="Dos Santos R.A."/>
            <person name="Damasio A.R."/>
            <person name="Diallinas G."/>
            <person name="Emri T."/>
            <person name="Fekete E."/>
            <person name="Flipphi M."/>
            <person name="Freyberg S."/>
            <person name="Gallo A."/>
            <person name="Gournas C."/>
            <person name="Habgood R."/>
            <person name="Hainaut M."/>
            <person name="Harispe M.L."/>
            <person name="Henrissat B."/>
            <person name="Hilden K.S."/>
            <person name="Hope R."/>
            <person name="Hossain A."/>
            <person name="Karabika E."/>
            <person name="Karaffa L."/>
            <person name="Karanyi Z."/>
            <person name="Krasevec N."/>
            <person name="Kuo A."/>
            <person name="Kusch H."/>
            <person name="LaButti K."/>
            <person name="Lagendijk E.L."/>
            <person name="Lapidus A."/>
            <person name="Levasseur A."/>
            <person name="Lindquist E."/>
            <person name="Lipzen A."/>
            <person name="Logrieco A.F."/>
            <person name="MacCabe A."/>
            <person name="Maekelae M.R."/>
            <person name="Malavazi I."/>
            <person name="Melin P."/>
            <person name="Meyer V."/>
            <person name="Mielnichuk N."/>
            <person name="Miskei M."/>
            <person name="Molnar A.P."/>
            <person name="Mule G."/>
            <person name="Ngan C.Y."/>
            <person name="Orejas M."/>
            <person name="Orosz E."/>
            <person name="Ouedraogo J.P."/>
            <person name="Overkamp K.M."/>
            <person name="Park H.-S."/>
            <person name="Perrone G."/>
            <person name="Piumi F."/>
            <person name="Punt P.J."/>
            <person name="Ram A.F."/>
            <person name="Ramon A."/>
            <person name="Rauscher S."/>
            <person name="Record E."/>
            <person name="Riano-Pachon D.M."/>
            <person name="Robert V."/>
            <person name="Roehrig J."/>
            <person name="Ruller R."/>
            <person name="Salamov A."/>
            <person name="Salih N.S."/>
            <person name="Samson R.A."/>
            <person name="Sandor E."/>
            <person name="Sanguinetti M."/>
            <person name="Schuetze T."/>
            <person name="Sepcic K."/>
            <person name="Shelest E."/>
            <person name="Sherlock G."/>
            <person name="Sophianopoulou V."/>
            <person name="Squina F.M."/>
            <person name="Sun H."/>
            <person name="Susca A."/>
            <person name="Todd R.B."/>
            <person name="Tsang A."/>
            <person name="Unkles S.E."/>
            <person name="van de Wiele N."/>
            <person name="van Rossen-Uffink D."/>
            <person name="Oliveira J.V."/>
            <person name="Vesth T.C."/>
            <person name="Visser J."/>
            <person name="Yu J.-H."/>
            <person name="Zhou M."/>
            <person name="Andersen M.R."/>
            <person name="Archer D.B."/>
            <person name="Baker S.E."/>
            <person name="Benoit I."/>
            <person name="Brakhage A.A."/>
            <person name="Braus G.H."/>
            <person name="Fischer R."/>
            <person name="Frisvad J.C."/>
            <person name="Goldman G.H."/>
            <person name="Houbraken J."/>
            <person name="Oakley B."/>
            <person name="Pocsi I."/>
            <person name="Scazzocchio C."/>
            <person name="Seiboth B."/>
            <person name="vanKuyk P.A."/>
            <person name="Wortman J."/>
            <person name="Dyer P.S."/>
            <person name="Grigoriev I.V."/>
        </authorList>
    </citation>
    <scope>NUCLEOTIDE SEQUENCE [LARGE SCALE GENOMIC DNA]</scope>
    <source>
        <strain evidence="3">ITEM 5010</strain>
    </source>
</reference>
<organism evidence="2 3">
    <name type="scientific">Aspergillus carbonarius (strain ITEM 5010)</name>
    <dbReference type="NCBI Taxonomy" id="602072"/>
    <lineage>
        <taxon>Eukaryota</taxon>
        <taxon>Fungi</taxon>
        <taxon>Dikarya</taxon>
        <taxon>Ascomycota</taxon>
        <taxon>Pezizomycotina</taxon>
        <taxon>Eurotiomycetes</taxon>
        <taxon>Eurotiomycetidae</taxon>
        <taxon>Eurotiales</taxon>
        <taxon>Aspergillaceae</taxon>
        <taxon>Aspergillus</taxon>
        <taxon>Aspergillus subgen. Circumdati</taxon>
    </lineage>
</organism>
<dbReference type="Proteomes" id="UP000188318">
    <property type="component" value="Unassembled WGS sequence"/>
</dbReference>
<accession>A0A1R3RIF9</accession>
<dbReference type="EMBL" id="KV907502">
    <property type="protein sequence ID" value="OOF94248.1"/>
    <property type="molecule type" value="Genomic_DNA"/>
</dbReference>
<feature type="chain" id="PRO_5013317608" evidence="1">
    <location>
        <begin position="21"/>
        <end position="193"/>
    </location>
</feature>
<evidence type="ECO:0000313" key="2">
    <source>
        <dbReference type="EMBL" id="OOF94248.1"/>
    </source>
</evidence>
<dbReference type="AlphaFoldDB" id="A0A1R3RIF9"/>
<protein>
    <submittedName>
        <fullName evidence="2">Uncharacterized protein</fullName>
    </submittedName>
</protein>
<gene>
    <name evidence="2" type="ORF">ASPCADRAFT_407016</name>
</gene>
<keyword evidence="1" id="KW-0732">Signal</keyword>
<feature type="signal peptide" evidence="1">
    <location>
        <begin position="1"/>
        <end position="20"/>
    </location>
</feature>
<sequence length="193" mass="20592">MKLTPYLLLLPTLLATTAHCAPEPLSDTDVDNWSALAQALYIPPPSSFTHPQPTPLLINTHSRKPYTITIPTKTASLNLESISPPPHSVIHQVITAVPPTALAQLFVPAKRSALASDFKAGKTPEWYRDLPTDVKSYISVVKREIATGTETGAGVVKETGKSSSGGVRVRGEVVGVGLGMGMGVVWVVGMMLW</sequence>
<keyword evidence="3" id="KW-1185">Reference proteome</keyword>